<gene>
    <name evidence="3" type="ORF">AUK18_00175</name>
</gene>
<evidence type="ECO:0008006" key="5">
    <source>
        <dbReference type="Google" id="ProtNLM"/>
    </source>
</evidence>
<protein>
    <recommendedName>
        <fullName evidence="5">Cytoplasmic protein</fullName>
    </recommendedName>
</protein>
<dbReference type="EMBL" id="MNXQ01000005">
    <property type="protein sequence ID" value="OIP04370.1"/>
    <property type="molecule type" value="Genomic_DNA"/>
</dbReference>
<keyword evidence="1" id="KW-0175">Coiled coil</keyword>
<dbReference type="AlphaFoldDB" id="A0A1J5B8S5"/>
<evidence type="ECO:0000256" key="1">
    <source>
        <dbReference type="SAM" id="Coils"/>
    </source>
</evidence>
<proteinExistence type="predicted"/>
<feature type="compositionally biased region" description="Gly residues" evidence="2">
    <location>
        <begin position="10"/>
        <end position="23"/>
    </location>
</feature>
<feature type="coiled-coil region" evidence="1">
    <location>
        <begin position="45"/>
        <end position="72"/>
    </location>
</feature>
<accession>A0A1J5B8S5</accession>
<evidence type="ECO:0000256" key="2">
    <source>
        <dbReference type="SAM" id="MobiDB-lite"/>
    </source>
</evidence>
<dbReference type="Pfam" id="PF17253">
    <property type="entry name" value="DUF5320"/>
    <property type="match status" value="1"/>
</dbReference>
<evidence type="ECO:0000313" key="4">
    <source>
        <dbReference type="Proteomes" id="UP000183605"/>
    </source>
</evidence>
<evidence type="ECO:0000313" key="3">
    <source>
        <dbReference type="EMBL" id="OIP04370.1"/>
    </source>
</evidence>
<dbReference type="Proteomes" id="UP000183605">
    <property type="component" value="Unassembled WGS sequence"/>
</dbReference>
<dbReference type="InterPro" id="IPR035205">
    <property type="entry name" value="DUF5320"/>
</dbReference>
<name>A0A1J5B8S5_9BACT</name>
<reference evidence="3 4" key="1">
    <citation type="journal article" date="2016" name="Environ. Microbiol.">
        <title>Genomic resolution of a cold subsurface aquifer community provides metabolic insights for novel microbes adapted to high CO concentrations.</title>
        <authorList>
            <person name="Probst A.J."/>
            <person name="Castelle C.J."/>
            <person name="Singh A."/>
            <person name="Brown C.T."/>
            <person name="Anantharaman K."/>
            <person name="Sharon I."/>
            <person name="Hug L.A."/>
            <person name="Burstein D."/>
            <person name="Emerson J.B."/>
            <person name="Thomas B.C."/>
            <person name="Banfield J.F."/>
        </authorList>
    </citation>
    <scope>NUCLEOTIDE SEQUENCE [LARGE SCALE GENOMIC DNA]</scope>
    <source>
        <strain evidence="3">CG2_30_44_31</strain>
    </source>
</reference>
<feature type="region of interest" description="Disordered" evidence="2">
    <location>
        <begin position="1"/>
        <end position="23"/>
    </location>
</feature>
<comment type="caution">
    <text evidence="3">The sequence shown here is derived from an EMBL/GenBank/DDBJ whole genome shotgun (WGS) entry which is preliminary data.</text>
</comment>
<organism evidence="3 4">
    <name type="scientific">Candidatus Beckwithbacteria bacterium CG2_30_44_31</name>
    <dbReference type="NCBI Taxonomy" id="1805035"/>
    <lineage>
        <taxon>Bacteria</taxon>
        <taxon>Candidatus Beckwithiibacteriota</taxon>
    </lineage>
</organism>
<sequence>MPGFDQTGPQGKGPLTGRGFGPCGRGRGLGRYFGWNVPQTKKEKVEDIQAYKKALLEEMEDLEKKLANLQKQK</sequence>